<evidence type="ECO:0000256" key="5">
    <source>
        <dbReference type="ARBA" id="ARBA00022989"/>
    </source>
</evidence>
<gene>
    <name evidence="9" type="ORF">KDW95_04135</name>
</gene>
<evidence type="ECO:0000256" key="4">
    <source>
        <dbReference type="ARBA" id="ARBA00022692"/>
    </source>
</evidence>
<evidence type="ECO:0000313" key="10">
    <source>
        <dbReference type="Proteomes" id="UP001058461"/>
    </source>
</evidence>
<dbReference type="CDD" id="cd06261">
    <property type="entry name" value="TM_PBP2"/>
    <property type="match status" value="2"/>
</dbReference>
<evidence type="ECO:0000256" key="3">
    <source>
        <dbReference type="ARBA" id="ARBA00022475"/>
    </source>
</evidence>
<feature type="transmembrane region" description="Helical" evidence="7">
    <location>
        <begin position="82"/>
        <end position="107"/>
    </location>
</feature>
<feature type="transmembrane region" description="Helical" evidence="7">
    <location>
        <begin position="184"/>
        <end position="203"/>
    </location>
</feature>
<feature type="transmembrane region" description="Helical" evidence="7">
    <location>
        <begin position="43"/>
        <end position="70"/>
    </location>
</feature>
<evidence type="ECO:0000256" key="2">
    <source>
        <dbReference type="ARBA" id="ARBA00022448"/>
    </source>
</evidence>
<dbReference type="PANTHER" id="PTHR30183">
    <property type="entry name" value="MOLYBDENUM TRANSPORT SYSTEM PERMEASE PROTEIN MODB"/>
    <property type="match status" value="1"/>
</dbReference>
<keyword evidence="2 7" id="KW-0813">Transport</keyword>
<dbReference type="Pfam" id="PF00528">
    <property type="entry name" value="BPD_transp_1"/>
    <property type="match status" value="2"/>
</dbReference>
<feature type="transmembrane region" description="Helical" evidence="7">
    <location>
        <begin position="384"/>
        <end position="405"/>
    </location>
</feature>
<dbReference type="Proteomes" id="UP001058461">
    <property type="component" value="Chromosome"/>
</dbReference>
<accession>A0ABY5HQP4</accession>
<evidence type="ECO:0000259" key="8">
    <source>
        <dbReference type="PROSITE" id="PS50928"/>
    </source>
</evidence>
<feature type="transmembrane region" description="Helical" evidence="7">
    <location>
        <begin position="236"/>
        <end position="257"/>
    </location>
</feature>
<keyword evidence="10" id="KW-1185">Reference proteome</keyword>
<name>A0ABY5HQP4_9GAMM</name>
<evidence type="ECO:0000256" key="7">
    <source>
        <dbReference type="RuleBase" id="RU363032"/>
    </source>
</evidence>
<sequence>MLYAGLLALSLSLGVTGLAFYGLIGFDGAKLDTGLLSDPYFHSVVGFSIKQAALSALLAVLLAWPVARALHYSPGLWGRRGFLSLCVLCFVMPTLILITGLVALLGRQGLISPWLGPDWNLYGLPGILIAHLYLNLPFAVRVQLLQLQHIPDNSWKLAAQLKLGAWQRLRLIEWPALRAGMLQLFGFIFVLCFNSFAVVLALGGGPRATTLEVAIYQSLKYDFNIPEALTLAWTQLLIAGGLFLLLSRLGGSDWLGVDSSRQRWVPRPGALMTPLHRLVYGLATLALLLPLLALLPAVLQVDLAHFDWLAIARPALITLVIAALAGSGALLLAYAMLLPLRHARARQRSTLALLFDWFSVHALVAPAMVVSVGLYILLLPRLDLEAWGMLWVILLNLVLIVPYAVQQLRPRLLQFDRQYHRLARSLKLTPLAQLRIEWPYMRRACVTSFALMLLLAMGDVAIFSIFGSSDWTTLPWLIYGYAGTYRMAEASVASLLLLLICALLVWLFQYFEKGRQDA</sequence>
<protein>
    <submittedName>
        <fullName evidence="9">ABC transporter permease subunit</fullName>
    </submittedName>
</protein>
<dbReference type="EMBL" id="CP073347">
    <property type="protein sequence ID" value="UTW14309.1"/>
    <property type="molecule type" value="Genomic_DNA"/>
</dbReference>
<feature type="transmembrane region" description="Helical" evidence="7">
    <location>
        <begin position="444"/>
        <end position="467"/>
    </location>
</feature>
<comment type="subcellular location">
    <subcellularLocation>
        <location evidence="1 7">Cell membrane</location>
        <topology evidence="1 7">Multi-pass membrane protein</topology>
    </subcellularLocation>
</comment>
<organism evidence="9 10">
    <name type="scientific">Marinobacterium rhizophilum</name>
    <dbReference type="NCBI Taxonomy" id="420402"/>
    <lineage>
        <taxon>Bacteria</taxon>
        <taxon>Pseudomonadati</taxon>
        <taxon>Pseudomonadota</taxon>
        <taxon>Gammaproteobacteria</taxon>
        <taxon>Oceanospirillales</taxon>
        <taxon>Oceanospirillaceae</taxon>
        <taxon>Marinobacterium</taxon>
    </lineage>
</organism>
<feature type="domain" description="ABC transmembrane type-1" evidence="8">
    <location>
        <begin position="315"/>
        <end position="508"/>
    </location>
</feature>
<comment type="similarity">
    <text evidence="7">Belongs to the binding-protein-dependent transport system permease family.</text>
</comment>
<evidence type="ECO:0000256" key="6">
    <source>
        <dbReference type="ARBA" id="ARBA00023136"/>
    </source>
</evidence>
<keyword evidence="5 7" id="KW-1133">Transmembrane helix</keyword>
<proteinExistence type="inferred from homology"/>
<evidence type="ECO:0000313" key="9">
    <source>
        <dbReference type="EMBL" id="UTW14309.1"/>
    </source>
</evidence>
<feature type="transmembrane region" description="Helical" evidence="7">
    <location>
        <begin position="119"/>
        <end position="140"/>
    </location>
</feature>
<reference evidence="9" key="1">
    <citation type="submission" date="2021-04" db="EMBL/GenBank/DDBJ databases">
        <title>Oceanospirillales bacteria with DddD are important DMSP degraders in coastal seawater.</title>
        <authorList>
            <person name="Liu J."/>
        </authorList>
    </citation>
    <scope>NUCLEOTIDE SEQUENCE</scope>
    <source>
        <strain evidence="9">D13-1</strain>
    </source>
</reference>
<dbReference type="SUPFAM" id="SSF161098">
    <property type="entry name" value="MetI-like"/>
    <property type="match status" value="2"/>
</dbReference>
<keyword evidence="4 7" id="KW-0812">Transmembrane</keyword>
<dbReference type="PROSITE" id="PS50928">
    <property type="entry name" value="ABC_TM1"/>
    <property type="match status" value="2"/>
</dbReference>
<feature type="transmembrane region" description="Helical" evidence="7">
    <location>
        <begin position="278"/>
        <end position="299"/>
    </location>
</feature>
<dbReference type="InterPro" id="IPR000515">
    <property type="entry name" value="MetI-like"/>
</dbReference>
<feature type="domain" description="ABC transmembrane type-1" evidence="8">
    <location>
        <begin position="45"/>
        <end position="246"/>
    </location>
</feature>
<evidence type="ECO:0000256" key="1">
    <source>
        <dbReference type="ARBA" id="ARBA00004651"/>
    </source>
</evidence>
<dbReference type="Gene3D" id="1.10.3720.10">
    <property type="entry name" value="MetI-like"/>
    <property type="match status" value="2"/>
</dbReference>
<keyword evidence="3" id="KW-1003">Cell membrane</keyword>
<feature type="transmembrane region" description="Helical" evidence="7">
    <location>
        <begin position="487"/>
        <end position="508"/>
    </location>
</feature>
<feature type="transmembrane region" description="Helical" evidence="7">
    <location>
        <begin position="311"/>
        <end position="338"/>
    </location>
</feature>
<dbReference type="InterPro" id="IPR035906">
    <property type="entry name" value="MetI-like_sf"/>
</dbReference>
<feature type="transmembrane region" description="Helical" evidence="7">
    <location>
        <begin position="350"/>
        <end position="378"/>
    </location>
</feature>
<keyword evidence="6 7" id="KW-0472">Membrane</keyword>
<dbReference type="PANTHER" id="PTHR30183:SF9">
    <property type="entry name" value="THIAMINE TRANSPORT SYSTEM PERMEASE PROTEIN THIP"/>
    <property type="match status" value="1"/>
</dbReference>